<protein>
    <recommendedName>
        <fullName evidence="3">Lipoprotein</fullName>
    </recommendedName>
</protein>
<keyword evidence="2" id="KW-1185">Reference proteome</keyword>
<evidence type="ECO:0000313" key="2">
    <source>
        <dbReference type="Proteomes" id="UP000595564"/>
    </source>
</evidence>
<sequence length="159" mass="18779">MKKLLIIFVLTILFISCGYKVNTYPQHTFILKAFNFNDPLLLQFKKDIEWKIKDNLYLSGYTESKDANPDFQVYLNVNNFKSFTVQSGSDNRQTAKELRYKVECTFIRNGKTFVFKDTIKLYQKFPVKSKYFVDKRKELAGQLAEEIALRVNSWITKIM</sequence>
<accession>A0A7R6PPU5</accession>
<evidence type="ECO:0000313" key="1">
    <source>
        <dbReference type="EMBL" id="BBB33096.1"/>
    </source>
</evidence>
<reference evidence="1 2" key="1">
    <citation type="journal article" date="2012" name="Extremophiles">
        <title>Thermotomaculum hydrothermale gen. nov., sp. nov., a novel heterotrophic thermophile within the phylum Acidobacteria from a deep-sea hydrothermal vent chimney in the Southern Okinawa Trough.</title>
        <authorList>
            <person name="Izumi H."/>
            <person name="Nunoura T."/>
            <person name="Miyazaki M."/>
            <person name="Mino S."/>
            <person name="Toki T."/>
            <person name="Takai K."/>
            <person name="Sako Y."/>
            <person name="Sawabe T."/>
            <person name="Nakagawa S."/>
        </authorList>
    </citation>
    <scope>NUCLEOTIDE SEQUENCE [LARGE SCALE GENOMIC DNA]</scope>
    <source>
        <strain evidence="1 2">AC55</strain>
    </source>
</reference>
<gene>
    <name evidence="1" type="ORF">TTHT_1608</name>
</gene>
<dbReference type="EMBL" id="AP017470">
    <property type="protein sequence ID" value="BBB33096.1"/>
    <property type="molecule type" value="Genomic_DNA"/>
</dbReference>
<evidence type="ECO:0008006" key="3">
    <source>
        <dbReference type="Google" id="ProtNLM"/>
    </source>
</evidence>
<dbReference type="RefSeq" id="WP_201327394.1">
    <property type="nucleotide sequence ID" value="NZ_AP017470.1"/>
</dbReference>
<proteinExistence type="predicted"/>
<name>A0A7R6PPU5_9BACT</name>
<dbReference type="Gene3D" id="3.30.160.150">
    <property type="entry name" value="Lipoprotein like domain"/>
    <property type="match status" value="1"/>
</dbReference>
<organism evidence="1 2">
    <name type="scientific">Thermotomaculum hydrothermale</name>
    <dbReference type="NCBI Taxonomy" id="981385"/>
    <lineage>
        <taxon>Bacteria</taxon>
        <taxon>Pseudomonadati</taxon>
        <taxon>Acidobacteriota</taxon>
        <taxon>Holophagae</taxon>
        <taxon>Thermotomaculales</taxon>
        <taxon>Thermotomaculaceae</taxon>
        <taxon>Thermotomaculum</taxon>
    </lineage>
</organism>
<dbReference type="Proteomes" id="UP000595564">
    <property type="component" value="Chromosome"/>
</dbReference>
<dbReference type="KEGG" id="thyd:TTHT_1608"/>
<dbReference type="PROSITE" id="PS51257">
    <property type="entry name" value="PROKAR_LIPOPROTEIN"/>
    <property type="match status" value="1"/>
</dbReference>
<dbReference type="AlphaFoldDB" id="A0A7R6PPU5"/>